<dbReference type="Pfam" id="PF03435">
    <property type="entry name" value="Sacchrp_dh_NADP"/>
    <property type="match status" value="1"/>
</dbReference>
<evidence type="ECO:0000313" key="3">
    <source>
        <dbReference type="Proteomes" id="UP000280307"/>
    </source>
</evidence>
<gene>
    <name evidence="2" type="ORF">EI684_18725</name>
</gene>
<dbReference type="InterPro" id="IPR005097">
    <property type="entry name" value="Sacchrp_dh_NADP-bd"/>
</dbReference>
<evidence type="ECO:0000313" key="2">
    <source>
        <dbReference type="EMBL" id="RRR67599.1"/>
    </source>
</evidence>
<dbReference type="Proteomes" id="UP000280307">
    <property type="component" value="Unassembled WGS sequence"/>
</dbReference>
<dbReference type="SUPFAM" id="SSF51735">
    <property type="entry name" value="NAD(P)-binding Rossmann-fold domains"/>
    <property type="match status" value="1"/>
</dbReference>
<name>A0A426TT74_9CHLR</name>
<accession>A0A426TT74</accession>
<dbReference type="AlphaFoldDB" id="A0A426TT74"/>
<organism evidence="2 3">
    <name type="scientific">Candidatus Viridilinea halotolerans</name>
    <dbReference type="NCBI Taxonomy" id="2491704"/>
    <lineage>
        <taxon>Bacteria</taxon>
        <taxon>Bacillati</taxon>
        <taxon>Chloroflexota</taxon>
        <taxon>Chloroflexia</taxon>
        <taxon>Chloroflexales</taxon>
        <taxon>Chloroflexineae</taxon>
        <taxon>Oscillochloridaceae</taxon>
        <taxon>Candidatus Viridilinea</taxon>
    </lineage>
</organism>
<dbReference type="PANTHER" id="PTHR43781">
    <property type="entry name" value="SACCHAROPINE DEHYDROGENASE"/>
    <property type="match status" value="1"/>
</dbReference>
<dbReference type="EMBL" id="RSAS01000776">
    <property type="protein sequence ID" value="RRR67599.1"/>
    <property type="molecule type" value="Genomic_DNA"/>
</dbReference>
<feature type="domain" description="Saccharopine dehydrogenase NADP binding" evidence="1">
    <location>
        <begin position="6"/>
        <end position="104"/>
    </location>
</feature>
<protein>
    <submittedName>
        <fullName evidence="2">Saccharopine dehydrogenase</fullName>
    </submittedName>
</protein>
<evidence type="ECO:0000259" key="1">
    <source>
        <dbReference type="Pfam" id="PF03435"/>
    </source>
</evidence>
<comment type="caution">
    <text evidence="2">The sequence shown here is derived from an EMBL/GenBank/DDBJ whole genome shotgun (WGS) entry which is preliminary data.</text>
</comment>
<sequence>METPLLIYGANGYTGELIARRALARGLRPTLAGRNSTALAALAQRLGLPYVVVGLNDPVELERALSGHTVVLHCAGPFSATSAAMVAACLRTGVHYCDITGEFTVFEHIAGQNSSAIAANIMLMPGVGFDVVPSDCLAAHLKRRLPSATKLELAFRSPGRTSRGTATTILKAIDELGGYSVVRRAGHIEPITIGSLNRQVDFGRGPVNATAIPWGDISTGYHSTAIPNITVYIALPSVAQCILPLGGPLLNLISATPIRDVLQGFVRNMPPGPSNAERATGVSLLWGEASDDTGQRVTSRIQAIESYTLTAISAVLVAEKILAGEWRSGFQTPSRVYGPDLVMAIEGTQRIDL</sequence>
<dbReference type="Gene3D" id="3.40.50.720">
    <property type="entry name" value="NAD(P)-binding Rossmann-like Domain"/>
    <property type="match status" value="1"/>
</dbReference>
<dbReference type="PANTHER" id="PTHR43781:SF1">
    <property type="entry name" value="SACCHAROPINE DEHYDROGENASE"/>
    <property type="match status" value="1"/>
</dbReference>
<dbReference type="InterPro" id="IPR036291">
    <property type="entry name" value="NAD(P)-bd_dom_sf"/>
</dbReference>
<proteinExistence type="predicted"/>
<reference evidence="2 3" key="1">
    <citation type="submission" date="2018-12" db="EMBL/GenBank/DDBJ databases">
        <title>Genome Sequence of Candidatus Viridilinea halotolerans isolated from saline sulfide-rich spring.</title>
        <authorList>
            <person name="Grouzdev D.S."/>
            <person name="Burganskaya E.I."/>
            <person name="Krutkina M.S."/>
            <person name="Sukhacheva M.V."/>
            <person name="Gorlenko V.M."/>
        </authorList>
    </citation>
    <scope>NUCLEOTIDE SEQUENCE [LARGE SCALE GENOMIC DNA]</scope>
    <source>
        <strain evidence="2">Chok-6</strain>
    </source>
</reference>